<dbReference type="AlphaFoldDB" id="A0A0C3HF25"/>
<evidence type="ECO:0000256" key="2">
    <source>
        <dbReference type="ARBA" id="ARBA00022801"/>
    </source>
</evidence>
<feature type="compositionally biased region" description="Acidic residues" evidence="7">
    <location>
        <begin position="678"/>
        <end position="692"/>
    </location>
</feature>
<feature type="domain" description="BRCT" evidence="8">
    <location>
        <begin position="538"/>
        <end position="633"/>
    </location>
</feature>
<evidence type="ECO:0000313" key="10">
    <source>
        <dbReference type="EMBL" id="KIN00922.1"/>
    </source>
</evidence>
<proteinExistence type="predicted"/>
<dbReference type="Gene3D" id="3.40.50.1000">
    <property type="entry name" value="HAD superfamily/HAD-like"/>
    <property type="match status" value="1"/>
</dbReference>
<dbReference type="PANTHER" id="PTHR23081">
    <property type="entry name" value="RNA POLYMERASE II CTD PHOSPHATASE"/>
    <property type="match status" value="1"/>
</dbReference>
<accession>A0A0C3HF25</accession>
<evidence type="ECO:0000256" key="7">
    <source>
        <dbReference type="SAM" id="MobiDB-lite"/>
    </source>
</evidence>
<dbReference type="InterPro" id="IPR023214">
    <property type="entry name" value="HAD_sf"/>
</dbReference>
<dbReference type="SMART" id="SM00577">
    <property type="entry name" value="CPDc"/>
    <property type="match status" value="1"/>
</dbReference>
<dbReference type="OrthoDB" id="10249888at2759"/>
<evidence type="ECO:0000256" key="3">
    <source>
        <dbReference type="ARBA" id="ARBA00023242"/>
    </source>
</evidence>
<feature type="compositionally biased region" description="Low complexity" evidence="7">
    <location>
        <begin position="730"/>
        <end position="743"/>
    </location>
</feature>
<dbReference type="InterPro" id="IPR011947">
    <property type="entry name" value="FCP1_euk"/>
</dbReference>
<dbReference type="EC" id="3.1.3.16" evidence="6"/>
<evidence type="ECO:0000256" key="1">
    <source>
        <dbReference type="ARBA" id="ARBA00004123"/>
    </source>
</evidence>
<dbReference type="InterPro" id="IPR039189">
    <property type="entry name" value="Fcp1"/>
</dbReference>
<feature type="region of interest" description="Disordered" evidence="7">
    <location>
        <begin position="409"/>
        <end position="467"/>
    </location>
</feature>
<feature type="compositionally biased region" description="Basic and acidic residues" evidence="7">
    <location>
        <begin position="409"/>
        <end position="424"/>
    </location>
</feature>
<dbReference type="InterPro" id="IPR001357">
    <property type="entry name" value="BRCT_dom"/>
</dbReference>
<dbReference type="EMBL" id="KN832876">
    <property type="protein sequence ID" value="KIN00922.1"/>
    <property type="molecule type" value="Genomic_DNA"/>
</dbReference>
<dbReference type="InParanoid" id="A0A0C3HF25"/>
<dbReference type="InterPro" id="IPR036412">
    <property type="entry name" value="HAD-like_sf"/>
</dbReference>
<dbReference type="HOGENOM" id="CLU_007683_0_2_1"/>
<sequence>MGKLLSLGPRLKYPITISRLLKETGDEIKKQEPILQYKFTWIQKVGDPFGEQWEEEQTTIADWDSPTDGSIKAWKVNEGTVIESDIVFVDVEETCPHSIQFAGLCGMCGKDMTETSWASTSNDTERAKINMIHDQNFLTVSEQEASRAEEELQRRLLKHRKLSLVVDLDQTIIHACIDPTVGEWQNDPTSPNYDAVKDVKSFQLNDDGPRGLALGCWYYIKMRPGLKEFLSKISELYELHVYTMGTRAYALNIAKIVDPDKKLFGDRIISRDENGSMTAKSLARLFPVDTKMVVIIDDRADVWPKNRPNLIKVHPYDFFLGIGDINSSFLPKREDIPRVPHSHKKHPTDTSDDTKQDSTEKSDASDAADDLKGANGIITADEADSEDIKVSALEELVRMGGGDDQARRLEQTAEQEKSLEKQLTERPLLQMQEKLDKEDFEEELNGEPGSERNGDTLPEHPHHRHNLLKDDDDELKYLVQHLTQVHKAFYDEYDGALLNAQGGRVAQLKHGHVKKVSMKDDAADLKVVPDIAYVMPSLKRKVLEGTTIVMSGLVPLSTDLMRSEIALQASSFGAELQVKISKKVTHLVVPTSKSRTQKVRQAAKYPSIKIVTHQWLSDSISKWEKQDEAEYLVEHYDQDRPHNGTSSISSSIHDSDESDDETETLGDDYESDSFPASQEEEQDDEGVMPEEFEGGHSPIDDLKTFDWGGADEELAEFMGSDSENDSDTGSVSSRNSHASNKSSRGIKRTHNETADVEESDEGSELTKRQRVSGSRTTGLKTVKTRNNAPLESILLTPRPTGGEDEGGDGEYEDDGTEDDLEAELMAAFEMD</sequence>
<dbReference type="SUPFAM" id="SSF52113">
    <property type="entry name" value="BRCT domain"/>
    <property type="match status" value="1"/>
</dbReference>
<feature type="compositionally biased region" description="Basic and acidic residues" evidence="7">
    <location>
        <begin position="449"/>
        <end position="460"/>
    </location>
</feature>
<dbReference type="NCBIfam" id="TIGR02250">
    <property type="entry name" value="FCP1_euk"/>
    <property type="match status" value="1"/>
</dbReference>
<dbReference type="PROSITE" id="PS50172">
    <property type="entry name" value="BRCT"/>
    <property type="match status" value="1"/>
</dbReference>
<dbReference type="CDD" id="cd07521">
    <property type="entry name" value="HAD_FCP1-like"/>
    <property type="match status" value="1"/>
</dbReference>
<keyword evidence="2 6" id="KW-0378">Hydrolase</keyword>
<dbReference type="GO" id="GO:0008420">
    <property type="term" value="F:RNA polymerase II CTD heptapeptide repeat phosphatase activity"/>
    <property type="evidence" value="ECO:0007669"/>
    <property type="project" value="UniProtKB-UniRule"/>
</dbReference>
<evidence type="ECO:0000256" key="5">
    <source>
        <dbReference type="ARBA" id="ARBA00048336"/>
    </source>
</evidence>
<keyword evidence="11" id="KW-1185">Reference proteome</keyword>
<dbReference type="InterPro" id="IPR036420">
    <property type="entry name" value="BRCT_dom_sf"/>
</dbReference>
<feature type="region of interest" description="Disordered" evidence="7">
    <location>
        <begin position="331"/>
        <end position="379"/>
    </location>
</feature>
<dbReference type="FunCoup" id="A0A0C3HF25">
    <property type="interactions" value="825"/>
</dbReference>
<organism evidence="10 11">
    <name type="scientific">Oidiodendron maius (strain Zn)</name>
    <dbReference type="NCBI Taxonomy" id="913774"/>
    <lineage>
        <taxon>Eukaryota</taxon>
        <taxon>Fungi</taxon>
        <taxon>Dikarya</taxon>
        <taxon>Ascomycota</taxon>
        <taxon>Pezizomycotina</taxon>
        <taxon>Leotiomycetes</taxon>
        <taxon>Leotiomycetes incertae sedis</taxon>
        <taxon>Myxotrichaceae</taxon>
        <taxon>Oidiodendron</taxon>
    </lineage>
</organism>
<dbReference type="Gene3D" id="1.10.287.10">
    <property type="entry name" value="S15/NS1, RNA-binding"/>
    <property type="match status" value="1"/>
</dbReference>
<dbReference type="Pfam" id="PF03031">
    <property type="entry name" value="NIF"/>
    <property type="match status" value="1"/>
</dbReference>
<feature type="region of interest" description="Disordered" evidence="7">
    <location>
        <begin position="636"/>
        <end position="821"/>
    </location>
</feature>
<feature type="compositionally biased region" description="Acidic residues" evidence="7">
    <location>
        <begin position="802"/>
        <end position="821"/>
    </location>
</feature>
<dbReference type="GO" id="GO:0005634">
    <property type="term" value="C:nucleus"/>
    <property type="evidence" value="ECO:0007669"/>
    <property type="project" value="UniProtKB-SubCell"/>
</dbReference>
<evidence type="ECO:0000256" key="6">
    <source>
        <dbReference type="RuleBase" id="RU366066"/>
    </source>
</evidence>
<keyword evidence="3 6" id="KW-0539">Nucleus</keyword>
<comment type="catalytic activity">
    <reaction evidence="4 6">
        <text>O-phospho-L-seryl-[protein] + H2O = L-seryl-[protein] + phosphate</text>
        <dbReference type="Rhea" id="RHEA:20629"/>
        <dbReference type="Rhea" id="RHEA-COMP:9863"/>
        <dbReference type="Rhea" id="RHEA-COMP:11604"/>
        <dbReference type="ChEBI" id="CHEBI:15377"/>
        <dbReference type="ChEBI" id="CHEBI:29999"/>
        <dbReference type="ChEBI" id="CHEBI:43474"/>
        <dbReference type="ChEBI" id="CHEBI:83421"/>
        <dbReference type="EC" id="3.1.3.16"/>
    </reaction>
</comment>
<protein>
    <recommendedName>
        <fullName evidence="6">RNA polymerase II subunit A C-terminal domain phosphatase</fullName>
        <ecNumber evidence="6">3.1.3.16</ecNumber>
    </recommendedName>
</protein>
<feature type="compositionally biased region" description="Acidic residues" evidence="7">
    <location>
        <begin position="754"/>
        <end position="763"/>
    </location>
</feature>
<dbReference type="PROSITE" id="PS50969">
    <property type="entry name" value="FCP1"/>
    <property type="match status" value="1"/>
</dbReference>
<dbReference type="STRING" id="913774.A0A0C3HF25"/>
<name>A0A0C3HF25_OIDMZ</name>
<dbReference type="Gene3D" id="3.40.50.10190">
    <property type="entry name" value="BRCT domain"/>
    <property type="match status" value="1"/>
</dbReference>
<evidence type="ECO:0000259" key="8">
    <source>
        <dbReference type="PROSITE" id="PS50172"/>
    </source>
</evidence>
<dbReference type="PANTHER" id="PTHR23081:SF36">
    <property type="entry name" value="RNA POLYMERASE II SUBUNIT A C-TERMINAL DOMAIN PHOSPHATASE"/>
    <property type="match status" value="1"/>
</dbReference>
<evidence type="ECO:0000313" key="11">
    <source>
        <dbReference type="Proteomes" id="UP000054321"/>
    </source>
</evidence>
<evidence type="ECO:0000259" key="9">
    <source>
        <dbReference type="PROSITE" id="PS50969"/>
    </source>
</evidence>
<dbReference type="InterPro" id="IPR004274">
    <property type="entry name" value="FCP1_dom"/>
</dbReference>
<dbReference type="CDD" id="cd17729">
    <property type="entry name" value="BRCT_CTDP1"/>
    <property type="match status" value="1"/>
</dbReference>
<gene>
    <name evidence="10" type="ORF">OIDMADRAFT_54064</name>
</gene>
<feature type="domain" description="FCP1 homology" evidence="9">
    <location>
        <begin position="157"/>
        <end position="336"/>
    </location>
</feature>
<reference evidence="10 11" key="1">
    <citation type="submission" date="2014-04" db="EMBL/GenBank/DDBJ databases">
        <authorList>
            <consortium name="DOE Joint Genome Institute"/>
            <person name="Kuo A."/>
            <person name="Martino E."/>
            <person name="Perotto S."/>
            <person name="Kohler A."/>
            <person name="Nagy L.G."/>
            <person name="Floudas D."/>
            <person name="Copeland A."/>
            <person name="Barry K.W."/>
            <person name="Cichocki N."/>
            <person name="Veneault-Fourrey C."/>
            <person name="LaButti K."/>
            <person name="Lindquist E.A."/>
            <person name="Lipzen A."/>
            <person name="Lundell T."/>
            <person name="Morin E."/>
            <person name="Murat C."/>
            <person name="Sun H."/>
            <person name="Tunlid A."/>
            <person name="Henrissat B."/>
            <person name="Grigoriev I.V."/>
            <person name="Hibbett D.S."/>
            <person name="Martin F."/>
            <person name="Nordberg H.P."/>
            <person name="Cantor M.N."/>
            <person name="Hua S.X."/>
        </authorList>
    </citation>
    <scope>NUCLEOTIDE SEQUENCE [LARGE SCALE GENOMIC DNA]</scope>
    <source>
        <strain evidence="10 11">Zn</strain>
    </source>
</reference>
<comment type="subcellular location">
    <subcellularLocation>
        <location evidence="1 6">Nucleus</location>
    </subcellularLocation>
</comment>
<feature type="compositionally biased region" description="Acidic residues" evidence="7">
    <location>
        <begin position="656"/>
        <end position="671"/>
    </location>
</feature>
<dbReference type="SMART" id="SM00292">
    <property type="entry name" value="BRCT"/>
    <property type="match status" value="1"/>
</dbReference>
<feature type="compositionally biased region" description="Polar residues" evidence="7">
    <location>
        <begin position="771"/>
        <end position="789"/>
    </location>
</feature>
<feature type="compositionally biased region" description="Basic and acidic residues" evidence="7">
    <location>
        <begin position="347"/>
        <end position="372"/>
    </location>
</feature>
<evidence type="ECO:0000256" key="4">
    <source>
        <dbReference type="ARBA" id="ARBA00047761"/>
    </source>
</evidence>
<reference evidence="11" key="2">
    <citation type="submission" date="2015-01" db="EMBL/GenBank/DDBJ databases">
        <title>Evolutionary Origins and Diversification of the Mycorrhizal Mutualists.</title>
        <authorList>
            <consortium name="DOE Joint Genome Institute"/>
            <consortium name="Mycorrhizal Genomics Consortium"/>
            <person name="Kohler A."/>
            <person name="Kuo A."/>
            <person name="Nagy L.G."/>
            <person name="Floudas D."/>
            <person name="Copeland A."/>
            <person name="Barry K.W."/>
            <person name="Cichocki N."/>
            <person name="Veneault-Fourrey C."/>
            <person name="LaButti K."/>
            <person name="Lindquist E.A."/>
            <person name="Lipzen A."/>
            <person name="Lundell T."/>
            <person name="Morin E."/>
            <person name="Murat C."/>
            <person name="Riley R."/>
            <person name="Ohm R."/>
            <person name="Sun H."/>
            <person name="Tunlid A."/>
            <person name="Henrissat B."/>
            <person name="Grigoriev I.V."/>
            <person name="Hibbett D.S."/>
            <person name="Martin F."/>
        </authorList>
    </citation>
    <scope>NUCLEOTIDE SEQUENCE [LARGE SCALE GENOMIC DNA]</scope>
    <source>
        <strain evidence="11">Zn</strain>
    </source>
</reference>
<dbReference type="Pfam" id="PF12738">
    <property type="entry name" value="PTCB-BRCT"/>
    <property type="match status" value="1"/>
</dbReference>
<comment type="catalytic activity">
    <reaction evidence="5 6">
        <text>O-phospho-L-threonyl-[protein] + H2O = L-threonyl-[protein] + phosphate</text>
        <dbReference type="Rhea" id="RHEA:47004"/>
        <dbReference type="Rhea" id="RHEA-COMP:11060"/>
        <dbReference type="Rhea" id="RHEA-COMP:11605"/>
        <dbReference type="ChEBI" id="CHEBI:15377"/>
        <dbReference type="ChEBI" id="CHEBI:30013"/>
        <dbReference type="ChEBI" id="CHEBI:43474"/>
        <dbReference type="ChEBI" id="CHEBI:61977"/>
        <dbReference type="EC" id="3.1.3.16"/>
    </reaction>
</comment>
<dbReference type="Proteomes" id="UP000054321">
    <property type="component" value="Unassembled WGS sequence"/>
</dbReference>
<dbReference type="FunFam" id="3.40.50.1000:FF:000142">
    <property type="entry name" value="Similar to FCP1-like phosphatase"/>
    <property type="match status" value="1"/>
</dbReference>
<comment type="function">
    <text evidence="6">This promotes the activity of RNA polymerase II.</text>
</comment>
<dbReference type="SUPFAM" id="SSF56784">
    <property type="entry name" value="HAD-like"/>
    <property type="match status" value="1"/>
</dbReference>